<dbReference type="GO" id="GO:0016887">
    <property type="term" value="F:ATP hydrolysis activity"/>
    <property type="evidence" value="ECO:0007669"/>
    <property type="project" value="InterPro"/>
</dbReference>
<dbReference type="InterPro" id="IPR044492">
    <property type="entry name" value="P_typ_ATPase_HD_dom"/>
</dbReference>
<dbReference type="Proteomes" id="UP000265692">
    <property type="component" value="Unassembled WGS sequence"/>
</dbReference>
<accession>A0A396S767</accession>
<dbReference type="Gene3D" id="1.20.1110.10">
    <property type="entry name" value="Calcium-transporting ATPase, transmembrane domain"/>
    <property type="match status" value="1"/>
</dbReference>
<evidence type="ECO:0000313" key="14">
    <source>
        <dbReference type="EMBL" id="RHW36698.1"/>
    </source>
</evidence>
<dbReference type="SMART" id="SM00831">
    <property type="entry name" value="Cation_ATPase_N"/>
    <property type="match status" value="1"/>
</dbReference>
<dbReference type="NCBIfam" id="TIGR01494">
    <property type="entry name" value="ATPase_P-type"/>
    <property type="match status" value="3"/>
</dbReference>
<feature type="transmembrane region" description="Helical" evidence="12">
    <location>
        <begin position="272"/>
        <end position="298"/>
    </location>
</feature>
<dbReference type="AlphaFoldDB" id="A0A396S767"/>
<dbReference type="InterPro" id="IPR001757">
    <property type="entry name" value="P_typ_ATPase"/>
</dbReference>
<dbReference type="InterPro" id="IPR036412">
    <property type="entry name" value="HAD-like_sf"/>
</dbReference>
<dbReference type="GO" id="GO:0005524">
    <property type="term" value="F:ATP binding"/>
    <property type="evidence" value="ECO:0007669"/>
    <property type="project" value="UniProtKB-KW"/>
</dbReference>
<evidence type="ECO:0000256" key="11">
    <source>
        <dbReference type="ARBA" id="ARBA00023136"/>
    </source>
</evidence>
<dbReference type="Gene3D" id="3.40.50.1000">
    <property type="entry name" value="HAD superfamily/HAD-like"/>
    <property type="match status" value="1"/>
</dbReference>
<dbReference type="SFLD" id="SFLDF00027">
    <property type="entry name" value="p-type_atpase"/>
    <property type="match status" value="1"/>
</dbReference>
<dbReference type="Gene3D" id="3.40.1110.10">
    <property type="entry name" value="Calcium-transporting ATPase, cytoplasmic domain N"/>
    <property type="match status" value="1"/>
</dbReference>
<dbReference type="InterPro" id="IPR059000">
    <property type="entry name" value="ATPase_P-type_domA"/>
</dbReference>
<evidence type="ECO:0000256" key="3">
    <source>
        <dbReference type="ARBA" id="ARBA00022448"/>
    </source>
</evidence>
<dbReference type="InterPro" id="IPR008250">
    <property type="entry name" value="ATPase_P-typ_transduc_dom_A_sf"/>
</dbReference>
<comment type="caution">
    <text evidence="14">The sequence shown here is derived from an EMBL/GenBank/DDBJ whole genome shotgun (WGS) entry which is preliminary data.</text>
</comment>
<dbReference type="Pfam" id="PF00689">
    <property type="entry name" value="Cation_ATPase_C"/>
    <property type="match status" value="1"/>
</dbReference>
<dbReference type="SUPFAM" id="SSF81660">
    <property type="entry name" value="Metal cation-transporting ATPase, ATP-binding domain N"/>
    <property type="match status" value="1"/>
</dbReference>
<evidence type="ECO:0000313" key="15">
    <source>
        <dbReference type="Proteomes" id="UP000265692"/>
    </source>
</evidence>
<dbReference type="PRINTS" id="PR00120">
    <property type="entry name" value="HATPASE"/>
</dbReference>
<dbReference type="InterPro" id="IPR004014">
    <property type="entry name" value="ATPase_P-typ_cation-transptr_N"/>
</dbReference>
<dbReference type="InterPro" id="IPR023299">
    <property type="entry name" value="ATPase_P-typ_cyto_dom_N"/>
</dbReference>
<evidence type="ECO:0000256" key="6">
    <source>
        <dbReference type="ARBA" id="ARBA00022741"/>
    </source>
</evidence>
<keyword evidence="4" id="KW-0597">Phosphoprotein</keyword>
<comment type="subcellular location">
    <subcellularLocation>
        <location evidence="1">Membrane</location>
        <topology evidence="1">Multi-pass membrane protein</topology>
    </subcellularLocation>
</comment>
<keyword evidence="7" id="KW-0067">ATP-binding</keyword>
<keyword evidence="9 12" id="KW-1133">Transmembrane helix</keyword>
<dbReference type="Pfam" id="PF00690">
    <property type="entry name" value="Cation_ATPase_N"/>
    <property type="match status" value="1"/>
</dbReference>
<keyword evidence="11 12" id="KW-0472">Membrane</keyword>
<dbReference type="PRINTS" id="PR00119">
    <property type="entry name" value="CATATPASE"/>
</dbReference>
<dbReference type="GO" id="GO:0006811">
    <property type="term" value="P:monoatomic ion transport"/>
    <property type="evidence" value="ECO:0007669"/>
    <property type="project" value="UniProtKB-KW"/>
</dbReference>
<keyword evidence="8" id="KW-1278">Translocase</keyword>
<dbReference type="SUPFAM" id="SSF81653">
    <property type="entry name" value="Calcium ATPase, transduction domain A"/>
    <property type="match status" value="1"/>
</dbReference>
<keyword evidence="3" id="KW-0813">Transport</keyword>
<evidence type="ECO:0000259" key="13">
    <source>
        <dbReference type="SMART" id="SM00831"/>
    </source>
</evidence>
<evidence type="ECO:0000256" key="7">
    <source>
        <dbReference type="ARBA" id="ARBA00022840"/>
    </source>
</evidence>
<protein>
    <submittedName>
        <fullName evidence="14">Cation-translocating P-type ATPase</fullName>
    </submittedName>
</protein>
<feature type="transmembrane region" description="Helical" evidence="12">
    <location>
        <begin position="247"/>
        <end position="266"/>
    </location>
</feature>
<evidence type="ECO:0000256" key="5">
    <source>
        <dbReference type="ARBA" id="ARBA00022692"/>
    </source>
</evidence>
<dbReference type="InterPro" id="IPR018303">
    <property type="entry name" value="ATPase_P-typ_P_site"/>
</dbReference>
<organism evidence="14 15">
    <name type="scientific">Ureibacillus yapensis</name>
    <dbReference type="NCBI Taxonomy" id="2304605"/>
    <lineage>
        <taxon>Bacteria</taxon>
        <taxon>Bacillati</taxon>
        <taxon>Bacillota</taxon>
        <taxon>Bacilli</taxon>
        <taxon>Bacillales</taxon>
        <taxon>Caryophanaceae</taxon>
        <taxon>Ureibacillus</taxon>
    </lineage>
</organism>
<evidence type="ECO:0000256" key="8">
    <source>
        <dbReference type="ARBA" id="ARBA00022967"/>
    </source>
</evidence>
<feature type="transmembrane region" description="Helical" evidence="12">
    <location>
        <begin position="58"/>
        <end position="77"/>
    </location>
</feature>
<keyword evidence="15" id="KW-1185">Reference proteome</keyword>
<feature type="transmembrane region" description="Helical" evidence="12">
    <location>
        <begin position="836"/>
        <end position="854"/>
    </location>
</feature>
<dbReference type="Gene3D" id="2.70.150.10">
    <property type="entry name" value="Calcium-transporting ATPase, cytoplasmic transduction domain A"/>
    <property type="match status" value="1"/>
</dbReference>
<dbReference type="SUPFAM" id="SSF56784">
    <property type="entry name" value="HAD-like"/>
    <property type="match status" value="1"/>
</dbReference>
<evidence type="ECO:0000256" key="12">
    <source>
        <dbReference type="SAM" id="Phobius"/>
    </source>
</evidence>
<keyword evidence="10" id="KW-0406">Ion transport</keyword>
<dbReference type="FunFam" id="3.40.50.1000:FF:000001">
    <property type="entry name" value="Phospholipid-transporting ATPase IC"/>
    <property type="match status" value="1"/>
</dbReference>
<dbReference type="OrthoDB" id="9813266at2"/>
<feature type="transmembrane region" description="Helical" evidence="12">
    <location>
        <begin position="697"/>
        <end position="717"/>
    </location>
</feature>
<dbReference type="CDD" id="cd02089">
    <property type="entry name" value="P-type_ATPase_Ca_prok"/>
    <property type="match status" value="1"/>
</dbReference>
<feature type="transmembrane region" description="Helical" evidence="12">
    <location>
        <begin position="83"/>
        <end position="101"/>
    </location>
</feature>
<comment type="similarity">
    <text evidence="2">Belongs to the cation transport ATPase (P-type) (TC 3.A.3) family. Type IIA subfamily.</text>
</comment>
<dbReference type="Pfam" id="PF13246">
    <property type="entry name" value="Cation_ATPase"/>
    <property type="match status" value="1"/>
</dbReference>
<proteinExistence type="inferred from homology"/>
<sequence>MNATEYYRASEQEVMRKLDVTQHGLTDYEVRYRQKRYGYNELKEGKQKNVMQVLIEQFQDFLVIILMVAAIISMFLGDVESSIVILVVIVLNAILGTIQHIRAEKSLNSLKELAAPVSKVLREGQVIEIPSKDVTVGDLLILEAGDFISADGRVIESYRLQINESSLTGESLAIDKMANTIYEPDIALGDQRNMVFSGSFVTSGRGQAIVTSIGMETEIGKIASLLDEAKEKKTPLQVSLDQFGKRLAIGIIILCVIIFGLDIIRGRELVDSFMFAVSLAVAAIPEALSSIVTIVLALGTQHMAKENAIIRKLHAVESLGSVSIICSDKTGTLTQNKMTVQKVYTGEEIFSVDELHLNNQSHKKLLDLAILCNDSVILEDKQFGDPTELALVKLGRDYQLNEHIVRGLHPRVGELPFDSTRKLMSTVNRMGNRSVMITKGAVDVLLPRLNRIESGNGVITKHQLERIKQANQTFSNDGLRVIAIAYKDAFSTHIREEDERDLTFVGLIAMMDPPREESAQAVADCIKAGIKPIMITGDHKITAAAIAKQLGILKEENEAIEGKEIEKLSDEELKNQVEKISVYARVSPEHKIRIVKAWQEKGHVVAMTGDGVNDAPALKQADIGVAMGKTGTEVAKDASSMILTDDNFLTIVKSISNGRSIYANIKNAIQFLLSGNAGAIFVVLYATLFALPVPFLPVHLLFINLLTDSLPAIAIGLEPHNKKLMKEQPRNTDEPLLNKKFVSQVGFEGLIIAAVTIIAFQLGLSSGDTGVATTMAFATLCLSRLFHGFNCRSEESIFKLGIFSNLAVWIAFLIGFILLNFVLITGLFEVAALNQFQYLMIYALSLIPLVLIQVKKLLFRVR</sequence>
<dbReference type="RefSeq" id="WP_118876222.1">
    <property type="nucleotide sequence ID" value="NZ_QWEI01000004.1"/>
</dbReference>
<keyword evidence="6" id="KW-0547">Nucleotide-binding</keyword>
<dbReference type="InterPro" id="IPR006068">
    <property type="entry name" value="ATPase_P-typ_cation-transptr_C"/>
</dbReference>
<dbReference type="SFLD" id="SFLDS00003">
    <property type="entry name" value="Haloacid_Dehalogenase"/>
    <property type="match status" value="1"/>
</dbReference>
<evidence type="ECO:0000256" key="2">
    <source>
        <dbReference type="ARBA" id="ARBA00005675"/>
    </source>
</evidence>
<feature type="transmembrane region" description="Helical" evidence="12">
    <location>
        <begin position="770"/>
        <end position="790"/>
    </location>
</feature>
<dbReference type="Pfam" id="PF00122">
    <property type="entry name" value="E1-E2_ATPase"/>
    <property type="match status" value="1"/>
</dbReference>
<feature type="transmembrane region" description="Helical" evidence="12">
    <location>
        <begin position="745"/>
        <end position="764"/>
    </location>
</feature>
<evidence type="ECO:0000256" key="1">
    <source>
        <dbReference type="ARBA" id="ARBA00004141"/>
    </source>
</evidence>
<evidence type="ECO:0000256" key="4">
    <source>
        <dbReference type="ARBA" id="ARBA00022553"/>
    </source>
</evidence>
<dbReference type="EMBL" id="QWEI01000004">
    <property type="protein sequence ID" value="RHW36698.1"/>
    <property type="molecule type" value="Genomic_DNA"/>
</dbReference>
<dbReference type="GO" id="GO:0016020">
    <property type="term" value="C:membrane"/>
    <property type="evidence" value="ECO:0007669"/>
    <property type="project" value="UniProtKB-SubCell"/>
</dbReference>
<gene>
    <name evidence="14" type="ORF">D1B33_09880</name>
</gene>
<feature type="transmembrane region" description="Helical" evidence="12">
    <location>
        <begin position="669"/>
        <end position="691"/>
    </location>
</feature>
<dbReference type="InterPro" id="IPR023214">
    <property type="entry name" value="HAD_sf"/>
</dbReference>
<name>A0A396S767_9BACL</name>
<dbReference type="PANTHER" id="PTHR42861">
    <property type="entry name" value="CALCIUM-TRANSPORTING ATPASE"/>
    <property type="match status" value="1"/>
</dbReference>
<dbReference type="SFLD" id="SFLDG00002">
    <property type="entry name" value="C1.7:_P-type_atpase_like"/>
    <property type="match status" value="1"/>
</dbReference>
<evidence type="ECO:0000256" key="10">
    <source>
        <dbReference type="ARBA" id="ARBA00023065"/>
    </source>
</evidence>
<dbReference type="InterPro" id="IPR023298">
    <property type="entry name" value="ATPase_P-typ_TM_dom_sf"/>
</dbReference>
<feature type="transmembrane region" description="Helical" evidence="12">
    <location>
        <begin position="802"/>
        <end position="824"/>
    </location>
</feature>
<dbReference type="FunFam" id="3.40.50.1000:FF:000028">
    <property type="entry name" value="Calcium-transporting P-type ATPase, putative"/>
    <property type="match status" value="1"/>
</dbReference>
<dbReference type="PROSITE" id="PS00154">
    <property type="entry name" value="ATPASE_E1_E2"/>
    <property type="match status" value="1"/>
</dbReference>
<reference evidence="14 15" key="1">
    <citation type="submission" date="2018-08" db="EMBL/GenBank/DDBJ databases">
        <title>Lysinibacillus sp. YLB-03 draft genome sequence.</title>
        <authorList>
            <person name="Yu L."/>
        </authorList>
    </citation>
    <scope>NUCLEOTIDE SEQUENCE [LARGE SCALE GENOMIC DNA]</scope>
    <source>
        <strain evidence="14 15">YLB-03</strain>
    </source>
</reference>
<feature type="domain" description="Cation-transporting P-type ATPase N-terminal" evidence="13">
    <location>
        <begin position="5"/>
        <end position="78"/>
    </location>
</feature>
<keyword evidence="5 12" id="KW-0812">Transmembrane</keyword>
<evidence type="ECO:0000256" key="9">
    <source>
        <dbReference type="ARBA" id="ARBA00022989"/>
    </source>
</evidence>
<dbReference type="SUPFAM" id="SSF81665">
    <property type="entry name" value="Calcium ATPase, transmembrane domain M"/>
    <property type="match status" value="1"/>
</dbReference>